<dbReference type="AlphaFoldDB" id="A0A2P7B8P6"/>
<dbReference type="Proteomes" id="UP000241764">
    <property type="component" value="Unassembled WGS sequence"/>
</dbReference>
<dbReference type="PANTHER" id="PTHR36173">
    <property type="entry name" value="RIBONUCLEASE VAPC16-RELATED"/>
    <property type="match status" value="1"/>
</dbReference>
<gene>
    <name evidence="2" type="ORF">CU103_18170</name>
</gene>
<evidence type="ECO:0000313" key="2">
    <source>
        <dbReference type="EMBL" id="PSH62837.1"/>
    </source>
</evidence>
<dbReference type="InterPro" id="IPR002716">
    <property type="entry name" value="PIN_dom"/>
</dbReference>
<dbReference type="EMBL" id="PGGM01000008">
    <property type="protein sequence ID" value="PSH62837.1"/>
    <property type="molecule type" value="Genomic_DNA"/>
</dbReference>
<reference evidence="3" key="1">
    <citation type="submission" date="2017-11" db="EMBL/GenBank/DDBJ databases">
        <authorList>
            <person name="Kuznetsova I."/>
            <person name="Sazanova A."/>
            <person name="Chirak E."/>
            <person name="Safronova V."/>
            <person name="Willems A."/>
        </authorList>
    </citation>
    <scope>NUCLEOTIDE SEQUENCE [LARGE SCALE GENOMIC DNA]</scope>
    <source>
        <strain evidence="3">CCBAU 03422</strain>
    </source>
</reference>
<dbReference type="InterPro" id="IPR029060">
    <property type="entry name" value="PIN-like_dom_sf"/>
</dbReference>
<dbReference type="RefSeq" id="WP_106665443.1">
    <property type="nucleotide sequence ID" value="NZ_PGGM01000008.1"/>
</dbReference>
<dbReference type="PANTHER" id="PTHR36173:SF2">
    <property type="entry name" value="RIBONUCLEASE VAPC16"/>
    <property type="match status" value="1"/>
</dbReference>
<organism evidence="2 3">
    <name type="scientific">Phyllobacterium sophorae</name>
    <dbReference type="NCBI Taxonomy" id="1520277"/>
    <lineage>
        <taxon>Bacteria</taxon>
        <taxon>Pseudomonadati</taxon>
        <taxon>Pseudomonadota</taxon>
        <taxon>Alphaproteobacteria</taxon>
        <taxon>Hyphomicrobiales</taxon>
        <taxon>Phyllobacteriaceae</taxon>
        <taxon>Phyllobacterium</taxon>
    </lineage>
</organism>
<keyword evidence="3" id="KW-1185">Reference proteome</keyword>
<dbReference type="CDD" id="cd09872">
    <property type="entry name" value="PIN_Sll0205-like"/>
    <property type="match status" value="1"/>
</dbReference>
<dbReference type="OrthoDB" id="9798990at2"/>
<evidence type="ECO:0000313" key="3">
    <source>
        <dbReference type="Proteomes" id="UP000241764"/>
    </source>
</evidence>
<evidence type="ECO:0000259" key="1">
    <source>
        <dbReference type="Pfam" id="PF01850"/>
    </source>
</evidence>
<dbReference type="Pfam" id="PF01850">
    <property type="entry name" value="PIN"/>
    <property type="match status" value="1"/>
</dbReference>
<name>A0A2P7B8P6_9HYPH</name>
<comment type="caution">
    <text evidence="2">The sequence shown here is derived from an EMBL/GenBank/DDBJ whole genome shotgun (WGS) entry which is preliminary data.</text>
</comment>
<proteinExistence type="predicted"/>
<dbReference type="Gene3D" id="3.40.50.1010">
    <property type="entry name" value="5'-nuclease"/>
    <property type="match status" value="1"/>
</dbReference>
<feature type="domain" description="PIN" evidence="1">
    <location>
        <begin position="6"/>
        <end position="121"/>
    </location>
</feature>
<sequence length="125" mass="14045">MSRPLYLIDTHVLLWAVSDDRSLSRSQRAILEQGDGLIVSVASIWEIAIKRALGKLVLDGNIVETVRAHNIPFLAVNALHAARTEQLGDHHRDPFDRMLIAQAQMENLTILTCDKIFSQYDVTVI</sequence>
<accession>A0A2P7B8P6</accession>
<dbReference type="InterPro" id="IPR052919">
    <property type="entry name" value="TA_system_RNase"/>
</dbReference>
<dbReference type="InterPro" id="IPR041705">
    <property type="entry name" value="PIN_Sll0205"/>
</dbReference>
<protein>
    <submittedName>
        <fullName evidence="2">PIN domain nuclease</fullName>
    </submittedName>
</protein>
<dbReference type="SUPFAM" id="SSF88723">
    <property type="entry name" value="PIN domain-like"/>
    <property type="match status" value="1"/>
</dbReference>